<dbReference type="Proteomes" id="UP000245962">
    <property type="component" value="Unassembled WGS sequence"/>
</dbReference>
<sequence>MGILRKLTKGIQAFSNEVNKPSSFEKGEEFENYVREYLFPIEEYDLVHKTHDYHSNNGDYVESSLKPDFKFRDKKTKKEFYVEVKWRKGYYNRQHKVEWCNGQQLRRYKAIDKKEDKVFIVLGFGDKPARPEEIILFPMSSCNYTGLYDSFLDNYSFYVDKPVFSSYLWKLK</sequence>
<evidence type="ECO:0000313" key="1">
    <source>
        <dbReference type="EMBL" id="PVW13169.1"/>
    </source>
</evidence>
<evidence type="ECO:0008006" key="3">
    <source>
        <dbReference type="Google" id="ProtNLM"/>
    </source>
</evidence>
<comment type="caution">
    <text evidence="1">The sequence shown here is derived from an EMBL/GenBank/DDBJ whole genome shotgun (WGS) entry which is preliminary data.</text>
</comment>
<gene>
    <name evidence="1" type="ORF">DDV96_13760</name>
</gene>
<name>A0A2U0HWH3_9FLAO</name>
<dbReference type="AlphaFoldDB" id="A0A2U0HWH3"/>
<reference evidence="1 2" key="1">
    <citation type="submission" date="2018-04" db="EMBL/GenBank/DDBJ databases">
        <title>Marixanthomonas spongiae HN-E44 sp. nov., isolated from a marine sponge.</title>
        <authorList>
            <person name="Luo L."/>
            <person name="Zhuang L."/>
        </authorList>
    </citation>
    <scope>NUCLEOTIDE SEQUENCE [LARGE SCALE GENOMIC DNA]</scope>
    <source>
        <strain evidence="1 2">HN-E44</strain>
    </source>
</reference>
<dbReference type="OrthoDB" id="1059559at2"/>
<keyword evidence="2" id="KW-1185">Reference proteome</keyword>
<accession>A0A2U0HWH3</accession>
<dbReference type="RefSeq" id="WP_116695354.1">
    <property type="nucleotide sequence ID" value="NZ_QEHR01000010.1"/>
</dbReference>
<dbReference type="EMBL" id="QEHR01000010">
    <property type="protein sequence ID" value="PVW13169.1"/>
    <property type="molecule type" value="Genomic_DNA"/>
</dbReference>
<evidence type="ECO:0000313" key="2">
    <source>
        <dbReference type="Proteomes" id="UP000245962"/>
    </source>
</evidence>
<protein>
    <recommendedName>
        <fullName evidence="3">DUF3883 domain-containing protein</fullName>
    </recommendedName>
</protein>
<organism evidence="1 2">
    <name type="scientific">Marixanthomonas spongiae</name>
    <dbReference type="NCBI Taxonomy" id="2174845"/>
    <lineage>
        <taxon>Bacteria</taxon>
        <taxon>Pseudomonadati</taxon>
        <taxon>Bacteroidota</taxon>
        <taxon>Flavobacteriia</taxon>
        <taxon>Flavobacteriales</taxon>
        <taxon>Flavobacteriaceae</taxon>
        <taxon>Marixanthomonas</taxon>
    </lineage>
</organism>
<proteinExistence type="predicted"/>